<accession>C0GCQ0</accession>
<feature type="compositionally biased region" description="Basic and acidic residues" evidence="1">
    <location>
        <begin position="33"/>
        <end position="42"/>
    </location>
</feature>
<dbReference type="Proteomes" id="UP000006443">
    <property type="component" value="Unassembled WGS sequence"/>
</dbReference>
<dbReference type="STRING" id="555088.DealDRAFT_0259"/>
<name>C0GCQ0_DETAL</name>
<reference evidence="2 3" key="1">
    <citation type="submission" date="2009-02" db="EMBL/GenBank/DDBJ databases">
        <title>Sequencing of the draft genome and assembly of Dethiobacter alkaliphilus AHT 1.</title>
        <authorList>
            <consortium name="US DOE Joint Genome Institute (JGI-PGF)"/>
            <person name="Lucas S."/>
            <person name="Copeland A."/>
            <person name="Lapidus A."/>
            <person name="Glavina del Rio T."/>
            <person name="Dalin E."/>
            <person name="Tice H."/>
            <person name="Bruce D."/>
            <person name="Goodwin L."/>
            <person name="Pitluck S."/>
            <person name="Larimer F."/>
            <person name="Land M.L."/>
            <person name="Hauser L."/>
            <person name="Muyzer G."/>
        </authorList>
    </citation>
    <scope>NUCLEOTIDE SEQUENCE [LARGE SCALE GENOMIC DNA]</scope>
    <source>
        <strain evidence="2 3">AHT 1</strain>
    </source>
</reference>
<evidence type="ECO:0000313" key="3">
    <source>
        <dbReference type="Proteomes" id="UP000006443"/>
    </source>
</evidence>
<feature type="region of interest" description="Disordered" evidence="1">
    <location>
        <begin position="21"/>
        <end position="50"/>
    </location>
</feature>
<comment type="caution">
    <text evidence="2">The sequence shown here is derived from an EMBL/GenBank/DDBJ whole genome shotgun (WGS) entry which is preliminary data.</text>
</comment>
<sequence>MVVLLLFMVAGCRNGVDETVVEEPVSSGESGTAEERSVRNGQKEASVPDQPDDEVVVEMVIQAHAVALDIFFSAFEDGFLGVEPTPFDEVRPTLIEHYSERLVDKEFKQFYEESLWAWGYEMHFAFPFFDRENIIDLDVKKREDTRIVVRGTAYVNYEEHDTITQHLIYENSRWVLD</sequence>
<keyword evidence="3" id="KW-1185">Reference proteome</keyword>
<evidence type="ECO:0000256" key="1">
    <source>
        <dbReference type="SAM" id="MobiDB-lite"/>
    </source>
</evidence>
<organism evidence="2 3">
    <name type="scientific">Dethiobacter alkaliphilus AHT 1</name>
    <dbReference type="NCBI Taxonomy" id="555088"/>
    <lineage>
        <taxon>Bacteria</taxon>
        <taxon>Bacillati</taxon>
        <taxon>Bacillota</taxon>
        <taxon>Dethiobacteria</taxon>
        <taxon>Dethiobacterales</taxon>
        <taxon>Dethiobacteraceae</taxon>
        <taxon>Dethiobacter</taxon>
    </lineage>
</organism>
<evidence type="ECO:0000313" key="2">
    <source>
        <dbReference type="EMBL" id="EEG78985.1"/>
    </source>
</evidence>
<dbReference type="AlphaFoldDB" id="C0GCQ0"/>
<gene>
    <name evidence="2" type="ORF">DealDRAFT_0259</name>
</gene>
<proteinExistence type="predicted"/>
<dbReference type="EMBL" id="ACJM01000001">
    <property type="protein sequence ID" value="EEG78985.1"/>
    <property type="molecule type" value="Genomic_DNA"/>
</dbReference>
<protein>
    <submittedName>
        <fullName evidence="2">Uncharacterized protein</fullName>
    </submittedName>
</protein>